<reference evidence="1 2" key="1">
    <citation type="submission" date="2019-02" db="EMBL/GenBank/DDBJ databases">
        <title>Deep-cultivation of Planctomycetes and their phenomic and genomic characterization uncovers novel biology.</title>
        <authorList>
            <person name="Wiegand S."/>
            <person name="Jogler M."/>
            <person name="Boedeker C."/>
            <person name="Pinto D."/>
            <person name="Vollmers J."/>
            <person name="Rivas-Marin E."/>
            <person name="Kohn T."/>
            <person name="Peeters S.H."/>
            <person name="Heuer A."/>
            <person name="Rast P."/>
            <person name="Oberbeckmann S."/>
            <person name="Bunk B."/>
            <person name="Jeske O."/>
            <person name="Meyerdierks A."/>
            <person name="Storesund J.E."/>
            <person name="Kallscheuer N."/>
            <person name="Luecker S."/>
            <person name="Lage O.M."/>
            <person name="Pohl T."/>
            <person name="Merkel B.J."/>
            <person name="Hornburger P."/>
            <person name="Mueller R.-W."/>
            <person name="Bruemmer F."/>
            <person name="Labrenz M."/>
            <person name="Spormann A.M."/>
            <person name="Op den Camp H."/>
            <person name="Overmann J."/>
            <person name="Amann R."/>
            <person name="Jetten M.S.M."/>
            <person name="Mascher T."/>
            <person name="Medema M.H."/>
            <person name="Devos D.P."/>
            <person name="Kaster A.-K."/>
            <person name="Ovreas L."/>
            <person name="Rohde M."/>
            <person name="Galperin M.Y."/>
            <person name="Jogler C."/>
        </authorList>
    </citation>
    <scope>NUCLEOTIDE SEQUENCE [LARGE SCALE GENOMIC DNA]</scope>
    <source>
        <strain evidence="1 2">Pla85_3_4</strain>
    </source>
</reference>
<dbReference type="AlphaFoldDB" id="A0A518DYJ5"/>
<dbReference type="Proteomes" id="UP000317648">
    <property type="component" value="Chromosome"/>
</dbReference>
<sequence>MFSTVYKEVLYVPTCAPPRSTQLTESAPTAVSLNQLWTRLPPQEVLQRLAQMIAQRLTLPDEHGEASDE</sequence>
<evidence type="ECO:0000313" key="2">
    <source>
        <dbReference type="Proteomes" id="UP000317648"/>
    </source>
</evidence>
<dbReference type="KEGG" id="lcre:Pla8534_47390"/>
<dbReference type="EMBL" id="CP036433">
    <property type="protein sequence ID" value="QDU96916.1"/>
    <property type="molecule type" value="Genomic_DNA"/>
</dbReference>
<evidence type="ECO:0000313" key="1">
    <source>
        <dbReference type="EMBL" id="QDU96916.1"/>
    </source>
</evidence>
<name>A0A518DYJ5_9BACT</name>
<protein>
    <submittedName>
        <fullName evidence="1">Uncharacterized protein</fullName>
    </submittedName>
</protein>
<gene>
    <name evidence="1" type="ORF">Pla8534_47390</name>
</gene>
<accession>A0A518DYJ5</accession>
<proteinExistence type="predicted"/>
<organism evidence="1 2">
    <name type="scientific">Lignipirellula cremea</name>
    <dbReference type="NCBI Taxonomy" id="2528010"/>
    <lineage>
        <taxon>Bacteria</taxon>
        <taxon>Pseudomonadati</taxon>
        <taxon>Planctomycetota</taxon>
        <taxon>Planctomycetia</taxon>
        <taxon>Pirellulales</taxon>
        <taxon>Pirellulaceae</taxon>
        <taxon>Lignipirellula</taxon>
    </lineage>
</organism>
<keyword evidence="2" id="KW-1185">Reference proteome</keyword>